<dbReference type="Proteomes" id="UP000589716">
    <property type="component" value="Unassembled WGS sequence"/>
</dbReference>
<dbReference type="InterPro" id="IPR035902">
    <property type="entry name" value="Nuc_phospho_transferase"/>
</dbReference>
<accession>A0A853ISX6</accession>
<keyword evidence="4" id="KW-0238">DNA-binding</keyword>
<keyword evidence="2" id="KW-0808">Transferase</keyword>
<evidence type="ECO:0000313" key="5">
    <source>
        <dbReference type="Proteomes" id="UP000589716"/>
    </source>
</evidence>
<protein>
    <submittedName>
        <fullName evidence="4">DNA-binding protein YbiB</fullName>
    </submittedName>
</protein>
<dbReference type="InterPro" id="IPR036320">
    <property type="entry name" value="Glycosyl_Trfase_fam3_N_dom_sf"/>
</dbReference>
<dbReference type="Gene3D" id="1.20.970.10">
    <property type="entry name" value="Transferase, Pyrimidine Nucleoside Phosphorylase, Chain C"/>
    <property type="match status" value="1"/>
</dbReference>
<gene>
    <name evidence="4" type="primary">ybiB</name>
    <name evidence="4" type="ORF">H0I39_01290</name>
</gene>
<dbReference type="AlphaFoldDB" id="A0A853ISX6"/>
<sequence length="315" mass="33833">MGISPYIKEIGRGAQGARALSREQATDLLCQLLDGQCSDFEIGAFCVAMRIKGETPEEMAGFLDALDLRLTKLPRSDRPVVVLPSYNGARKLPGLTTLLAALLARKGLPVLVHGTPTEDARVSSQAVLAALGIDPSAPHERIDNGRVHFVATEALHPGLKRLLDVRRAIGLRNPAHALVKLMNPVDGPALVVASYTHPEYAESMAATFRLMRTPALLLRGTEGEPVADPRRTPRMDLFLNGESHTVQDAQPGPLATLPALPTSTDAAVTADYIRDVMEGRLPPPEPILLQVEHIVRACKALEAEGDPTCLQELAA</sequence>
<dbReference type="NCBIfam" id="NF006005">
    <property type="entry name" value="PRK08136.1"/>
    <property type="match status" value="1"/>
</dbReference>
<proteinExistence type="predicted"/>
<keyword evidence="1" id="KW-0328">Glycosyltransferase</keyword>
<keyword evidence="5" id="KW-1185">Reference proteome</keyword>
<dbReference type="InterPro" id="IPR005940">
    <property type="entry name" value="Anthranilate_Pribosyl_Tfrase"/>
</dbReference>
<dbReference type="RefSeq" id="WP_180549299.1">
    <property type="nucleotide sequence ID" value="NZ_JACCKX010000001.1"/>
</dbReference>
<feature type="domain" description="Glycosyl transferase family 3 N-terminal" evidence="3">
    <location>
        <begin position="5"/>
        <end position="66"/>
    </location>
</feature>
<reference evidence="4 5" key="1">
    <citation type="submission" date="2020-07" db="EMBL/GenBank/DDBJ databases">
        <authorList>
            <person name="Maaloum M."/>
        </authorList>
    </citation>
    <scope>NUCLEOTIDE SEQUENCE [LARGE SCALE GENOMIC DNA]</scope>
    <source>
        <strain evidence="4 5">GCS-AN-3</strain>
    </source>
</reference>
<dbReference type="Gene3D" id="3.40.1030.10">
    <property type="entry name" value="Nucleoside phosphorylase/phosphoribosyltransferase catalytic domain"/>
    <property type="match status" value="1"/>
</dbReference>
<name>A0A853ISX6_9BURK</name>
<evidence type="ECO:0000259" key="3">
    <source>
        <dbReference type="Pfam" id="PF02885"/>
    </source>
</evidence>
<dbReference type="GO" id="GO:0003677">
    <property type="term" value="F:DNA binding"/>
    <property type="evidence" value="ECO:0007669"/>
    <property type="project" value="UniProtKB-KW"/>
</dbReference>
<dbReference type="EMBL" id="JACCKX010000001">
    <property type="protein sequence ID" value="NZA00754.1"/>
    <property type="molecule type" value="Genomic_DNA"/>
</dbReference>
<dbReference type="GO" id="GO:0005829">
    <property type="term" value="C:cytosol"/>
    <property type="evidence" value="ECO:0007669"/>
    <property type="project" value="TreeGrafter"/>
</dbReference>
<evidence type="ECO:0000313" key="4">
    <source>
        <dbReference type="EMBL" id="NZA00754.1"/>
    </source>
</evidence>
<evidence type="ECO:0000256" key="2">
    <source>
        <dbReference type="ARBA" id="ARBA00022679"/>
    </source>
</evidence>
<dbReference type="GO" id="GO:0000162">
    <property type="term" value="P:L-tryptophan biosynthetic process"/>
    <property type="evidence" value="ECO:0007669"/>
    <property type="project" value="InterPro"/>
</dbReference>
<evidence type="ECO:0000256" key="1">
    <source>
        <dbReference type="ARBA" id="ARBA00022676"/>
    </source>
</evidence>
<dbReference type="SUPFAM" id="SSF47648">
    <property type="entry name" value="Nucleoside phosphorylase/phosphoribosyltransferase N-terminal domain"/>
    <property type="match status" value="1"/>
</dbReference>
<dbReference type="PANTHER" id="PTHR43285:SF4">
    <property type="entry name" value="TRANSFERASE"/>
    <property type="match status" value="1"/>
</dbReference>
<comment type="caution">
    <text evidence="4">The sequence shown here is derived from an EMBL/GenBank/DDBJ whole genome shotgun (WGS) entry which is preliminary data.</text>
</comment>
<dbReference type="SUPFAM" id="SSF52418">
    <property type="entry name" value="Nucleoside phosphorylase/phosphoribosyltransferase catalytic domain"/>
    <property type="match status" value="1"/>
</dbReference>
<dbReference type="Pfam" id="PF02885">
    <property type="entry name" value="Glycos_trans_3N"/>
    <property type="match status" value="1"/>
</dbReference>
<organism evidence="4 5">
    <name type="scientific">Ottowia beijingensis</name>
    <dbReference type="NCBI Taxonomy" id="1207057"/>
    <lineage>
        <taxon>Bacteria</taxon>
        <taxon>Pseudomonadati</taxon>
        <taxon>Pseudomonadota</taxon>
        <taxon>Betaproteobacteria</taxon>
        <taxon>Burkholderiales</taxon>
        <taxon>Comamonadaceae</taxon>
        <taxon>Ottowia</taxon>
    </lineage>
</organism>
<dbReference type="InterPro" id="IPR017459">
    <property type="entry name" value="Glycosyl_Trfase_fam3_N_dom"/>
</dbReference>
<dbReference type="PANTHER" id="PTHR43285">
    <property type="entry name" value="ANTHRANILATE PHOSPHORIBOSYLTRANSFERASE"/>
    <property type="match status" value="1"/>
</dbReference>
<dbReference type="GO" id="GO:0004048">
    <property type="term" value="F:anthranilate phosphoribosyltransferase activity"/>
    <property type="evidence" value="ECO:0007669"/>
    <property type="project" value="InterPro"/>
</dbReference>